<dbReference type="Pfam" id="PF12234">
    <property type="entry name" value="Rav1p_C"/>
    <property type="match status" value="1"/>
</dbReference>
<dbReference type="PANTHER" id="PTHR13950:SF9">
    <property type="entry name" value="RABCONNECTIN-3A"/>
    <property type="match status" value="1"/>
</dbReference>
<dbReference type="OrthoDB" id="342131at2759"/>
<evidence type="ECO:0000313" key="3">
    <source>
        <dbReference type="Proteomes" id="UP000018144"/>
    </source>
</evidence>
<protein>
    <submittedName>
        <fullName evidence="2">Similar to Regulator of V-ATPase in vacuolar membrane protein 1 acc. no. P47104</fullName>
    </submittedName>
</protein>
<dbReference type="InterPro" id="IPR015943">
    <property type="entry name" value="WD40/YVTN_repeat-like_dom_sf"/>
</dbReference>
<organism evidence="2 3">
    <name type="scientific">Pyronema omphalodes (strain CBS 100304)</name>
    <name type="common">Pyronema confluens</name>
    <dbReference type="NCBI Taxonomy" id="1076935"/>
    <lineage>
        <taxon>Eukaryota</taxon>
        <taxon>Fungi</taxon>
        <taxon>Dikarya</taxon>
        <taxon>Ascomycota</taxon>
        <taxon>Pezizomycotina</taxon>
        <taxon>Pezizomycetes</taxon>
        <taxon>Pezizales</taxon>
        <taxon>Pyronemataceae</taxon>
        <taxon>Pyronema</taxon>
    </lineage>
</organism>
<dbReference type="EMBL" id="HF935207">
    <property type="protein sequence ID" value="CCX04517.1"/>
    <property type="molecule type" value="Genomic_DNA"/>
</dbReference>
<evidence type="ECO:0000259" key="1">
    <source>
        <dbReference type="Pfam" id="PF12234"/>
    </source>
</evidence>
<feature type="domain" description="RAVE complex protein Rav1 C-terminal" evidence="1">
    <location>
        <begin position="594"/>
        <end position="1241"/>
    </location>
</feature>
<accession>U4KU90</accession>
<dbReference type="GO" id="GO:0043291">
    <property type="term" value="C:RAVE complex"/>
    <property type="evidence" value="ECO:0007669"/>
    <property type="project" value="TreeGrafter"/>
</dbReference>
<dbReference type="InterPro" id="IPR022033">
    <property type="entry name" value="Rav1p_C"/>
</dbReference>
<gene>
    <name evidence="2" type="ORF">PCON_02593</name>
</gene>
<dbReference type="PANTHER" id="PTHR13950">
    <property type="entry name" value="RABCONNECTIN-RELATED"/>
    <property type="match status" value="1"/>
</dbReference>
<reference evidence="2 3" key="1">
    <citation type="journal article" date="2013" name="PLoS Genet.">
        <title>The genome and development-dependent transcriptomes of Pyronema confluens: a window into fungal evolution.</title>
        <authorList>
            <person name="Traeger S."/>
            <person name="Altegoer F."/>
            <person name="Freitag M."/>
            <person name="Gabaldon T."/>
            <person name="Kempken F."/>
            <person name="Kumar A."/>
            <person name="Marcet-Houben M."/>
            <person name="Poggeler S."/>
            <person name="Stajich J.E."/>
            <person name="Nowrousian M."/>
        </authorList>
    </citation>
    <scope>NUCLEOTIDE SEQUENCE [LARGE SCALE GENOMIC DNA]</scope>
    <source>
        <strain evidence="3">CBS 100304</strain>
        <tissue evidence="2">Vegetative mycelium</tissue>
    </source>
</reference>
<dbReference type="SUPFAM" id="SSF50978">
    <property type="entry name" value="WD40 repeat-like"/>
    <property type="match status" value="2"/>
</dbReference>
<keyword evidence="3" id="KW-1185">Reference proteome</keyword>
<proteinExistence type="predicted"/>
<dbReference type="STRING" id="1076935.U4KU90"/>
<dbReference type="GO" id="GO:0007035">
    <property type="term" value="P:vacuolar acidification"/>
    <property type="evidence" value="ECO:0007669"/>
    <property type="project" value="TreeGrafter"/>
</dbReference>
<dbReference type="InterPro" id="IPR036322">
    <property type="entry name" value="WD40_repeat_dom_sf"/>
</dbReference>
<dbReference type="eggNOG" id="KOG1064">
    <property type="taxonomic scope" value="Eukaryota"/>
</dbReference>
<dbReference type="OMA" id="NSHLTLW"/>
<name>U4KU90_PYROM</name>
<dbReference type="InterPro" id="IPR052208">
    <property type="entry name" value="DmX-like/RAVE_component"/>
</dbReference>
<sequence>MFFPGLPQPTLQALCTAEWNRNRIIAYISGNTAVLLAGVDKLLQTIYFDHQLAAISIDEVTGKLAVCGAGNIWVYKPHLKSRENVKWTLLTRITLDATSGNATTLAWGINDELIIGSNSIYMYLVSEQETRQLWSRTLANPLKLVATCPDASMAATIAEHDRLVKIWWKISIGEGNDEADFSYLAHPRAVTWMQWRQPVHPGETIDNALYTITVDQVLRVWAPVQPHDSHQLQLWATIDLRESIPPALDGPKSDIHHALVVDRRIFTRATERAATSVDNDERSRETLNRLTDVAQRSPEIVIVFDSRGRMSAWGLENVGCKSRRTTNIFSIVHAENSGVYCGKGEVQFATFVGGEGLTVLMHSFGRGITWFETRLDSCLDPVPNGTRFHLKGVWTGHDDAIQSLVRTADGRSILSSSESNKHLLWVKSKIRGKHTLHKKSTLTPLSNVERSVILNSGSYMMTLHADHIILWDTTVPIAQEVARSTFTDGGEMLCLLLLPEVVDSPPVYHVVAVNEEMTGIAWEITLPVKSVTGKPNGTVNGDQPSLREMSKFDLGHRDGLLALIPVDPVGWNAVLSENLDMFSREVATSMSKTGVLRSWTVKVNKEVSSLKWLATSSVETDIKNPSLARGNSVRKIALVDESRTDLSIWDSKAGQLEFQKKYTLDKDDLIKDLDWTSTSQSQSILAVGFRNRVILMTQLRYDYLNAGPAWGAFREINIADTTPHPIGDSIWLHDGGLVIGAGNQLLLYPRRFEGEDRLLTELNRTSSSKNRLDDIFDIVSELNGPLPVYHPQFLQQSILVGKSQMVEEILLKLYKELRVFHEEMGLDPFLGLPIESYASRKDPSASAAAIRRRASILYNHFEFTADHAVLDEELAIEFCKIINSIDIPHLTKPEQKDLAVIVESVGQVQKHRRSIDEYGAQYLVFFRHHNMHRTTIPEMSWREITWAFHSDSQEILVDLVNRDSEQRMLWPQARESGIFMWLKDTEAIKRQFELLARSHYTSTDERNPVDCALYYLALKKKNVLAGLWRMAHWHKEQAATMRILTNDFTEPRWRTVAAKNAYALMGKHRFEYAAAFFLLGDYLEDAVNIIHARLKDPQLAIAICRVYESPHTSGSTGPAAGPVLQKYLTTKILPSALSTGDRWLASWCHWQLGRRDLAVRTLLDPLETLCSATDGCSLTPTSKLFLRDDPALIQFYRHVREKTTSTLKGALEVTPGMEWEFVIATARVYDRMGCDLLALDLVSNWEFLMVEKEVKNEVRMALGGGRRNSLMVVDTGLDGKGNEGENRGEKWREGLVQPAAAVWEEPDLDWAF</sequence>
<dbReference type="Gene3D" id="2.130.10.10">
    <property type="entry name" value="YVTN repeat-like/Quinoprotein amine dehydrogenase"/>
    <property type="match status" value="1"/>
</dbReference>
<evidence type="ECO:0000313" key="2">
    <source>
        <dbReference type="EMBL" id="CCX04517.1"/>
    </source>
</evidence>
<dbReference type="Proteomes" id="UP000018144">
    <property type="component" value="Unassembled WGS sequence"/>
</dbReference>